<name>A0A7M6DPP8_9CNID</name>
<evidence type="ECO:0000313" key="19">
    <source>
        <dbReference type="Proteomes" id="UP000594262"/>
    </source>
</evidence>
<evidence type="ECO:0000256" key="5">
    <source>
        <dbReference type="ARBA" id="ARBA00022475"/>
    </source>
</evidence>
<dbReference type="Pfam" id="PF00397">
    <property type="entry name" value="WW"/>
    <property type="match status" value="1"/>
</dbReference>
<keyword evidence="5" id="KW-1003">Cell membrane</keyword>
<keyword evidence="10" id="KW-0175">Coiled coil</keyword>
<dbReference type="GO" id="GO:0016324">
    <property type="term" value="C:apical plasma membrane"/>
    <property type="evidence" value="ECO:0007669"/>
    <property type="project" value="UniProtKB-SubCell"/>
</dbReference>
<dbReference type="InterPro" id="IPR035892">
    <property type="entry name" value="C2_domain_sf"/>
</dbReference>
<dbReference type="InterPro" id="IPR057747">
    <property type="entry name" value="WWC1_hairpin"/>
</dbReference>
<evidence type="ECO:0000259" key="17">
    <source>
        <dbReference type="PROSITE" id="PS50020"/>
    </source>
</evidence>
<dbReference type="SUPFAM" id="SSF49562">
    <property type="entry name" value="C2 domain (Calcium/lipid-binding domain, CaLB)"/>
    <property type="match status" value="1"/>
</dbReference>
<dbReference type="RefSeq" id="XP_066936818.1">
    <property type="nucleotide sequence ID" value="XM_067080717.1"/>
</dbReference>
<accession>A0A7M6DPP8</accession>
<keyword evidence="9" id="KW-0805">Transcription regulation</keyword>
<dbReference type="GO" id="GO:0060090">
    <property type="term" value="F:molecular adaptor activity"/>
    <property type="evidence" value="ECO:0007669"/>
    <property type="project" value="TreeGrafter"/>
</dbReference>
<dbReference type="GO" id="GO:0046621">
    <property type="term" value="P:negative regulation of organ growth"/>
    <property type="evidence" value="ECO:0007669"/>
    <property type="project" value="TreeGrafter"/>
</dbReference>
<dbReference type="Gene3D" id="2.20.70.10">
    <property type="match status" value="2"/>
</dbReference>
<dbReference type="CDD" id="cd00201">
    <property type="entry name" value="WW"/>
    <property type="match status" value="1"/>
</dbReference>
<proteinExistence type="inferred from homology"/>
<dbReference type="PROSITE" id="PS50004">
    <property type="entry name" value="C2"/>
    <property type="match status" value="1"/>
</dbReference>
<keyword evidence="11" id="KW-0472">Membrane</keyword>
<dbReference type="GO" id="GO:0005737">
    <property type="term" value="C:cytoplasm"/>
    <property type="evidence" value="ECO:0007669"/>
    <property type="project" value="UniProtKB-SubCell"/>
</dbReference>
<evidence type="ECO:0000256" key="4">
    <source>
        <dbReference type="ARBA" id="ARBA00013712"/>
    </source>
</evidence>
<dbReference type="SUPFAM" id="SSF51045">
    <property type="entry name" value="WW domain"/>
    <property type="match status" value="2"/>
</dbReference>
<dbReference type="InterPro" id="IPR000008">
    <property type="entry name" value="C2_dom"/>
</dbReference>
<comment type="subcellular location">
    <subcellularLocation>
        <location evidence="1">Apical cell membrane</location>
    </subcellularLocation>
    <subcellularLocation>
        <location evidence="2">Cytoplasm</location>
    </subcellularLocation>
</comment>
<evidence type="ECO:0000256" key="10">
    <source>
        <dbReference type="ARBA" id="ARBA00023054"/>
    </source>
</evidence>
<organism evidence="18 19">
    <name type="scientific">Clytia hemisphaerica</name>
    <dbReference type="NCBI Taxonomy" id="252671"/>
    <lineage>
        <taxon>Eukaryota</taxon>
        <taxon>Metazoa</taxon>
        <taxon>Cnidaria</taxon>
        <taxon>Hydrozoa</taxon>
        <taxon>Hydroidolina</taxon>
        <taxon>Leptothecata</taxon>
        <taxon>Obeliida</taxon>
        <taxon>Clytiidae</taxon>
        <taxon>Clytia</taxon>
    </lineage>
</organism>
<evidence type="ECO:0000313" key="18">
    <source>
        <dbReference type="EnsemblMetazoa" id="CLYHEMP020738.1"/>
    </source>
</evidence>
<dbReference type="GO" id="GO:0035330">
    <property type="term" value="P:regulation of hippo signaling"/>
    <property type="evidence" value="ECO:0007669"/>
    <property type="project" value="TreeGrafter"/>
</dbReference>
<dbReference type="OrthoDB" id="2020426at2759"/>
<dbReference type="PANTHER" id="PTHR14791:SF29">
    <property type="entry name" value="PROTEIN KIBRA"/>
    <property type="match status" value="1"/>
</dbReference>
<dbReference type="InterPro" id="IPR051105">
    <property type="entry name" value="WWC/KIBRA_Hippo_Reg"/>
</dbReference>
<sequence>MPRPRNGVIPKPLPAGWEEAKTNEGKFYYIDHNSQKTSWIDPRDREIKPKTFADCIGKELPIGWEECQDDVIGTYFTDHNAENNQLEDPRQQWHEEQQIMLGDYLLRTKLDIEAQQNLVNVKQRRLRLAQNKVDYLEGLERQHFETNSSQMSPAKARYDSHQLKFDIANARERVGNLKKELHNVSDEVRHQQEGHDRLEKINETLSSNGPYQVDTAREKVTVMNDVREQLLLGEQEKIHILQDLLRQRDEYRSDIAGYNQKAGSCTSLNSTGSNGQLSMNGSEENVNTNKRQLRKDYQLALHRVQKLQAGLELLNHHLRNTQNGPEQHRLALYNEKQQLFTELQRCDEYIKTEEARMHLESEKDLLSNELISMRDVSTKVIEDRNRLENDRKILETHLAEKTRQTNLLEMKLKSLSTSTLSVSSTSSRGSLSTGSRGSLSASSRGSLNSLGLYGSDMTNGVDHYSSGLCHAPSTACPPIYEQSIYSSRGETTEGLSMTYDQQNGHQSMSNSRVSLTSISPPISPLTAPISYTDVANLRRPIHPAGSNERLHKSAEDGLNHYSNPVNQYQFMMGSNSDLSRSVYPAVSNESVAADSGVFEASQHGNRHHKVSVTRQDSGHSSGVYCSEDSIETAQVRIGLEYKSQDGKLVISVGKGRNMKALCFEQVRQIFLKGRLLPSTDSSLRFKTRRAELSNQPSFNQQFLFKIDRNKLSNKVLQLDVHADVIDTGKEECLGSVQISLADFDYNQQNTMKWYNLLSSSFMESQRNPSSSLVALYHPYH</sequence>
<comment type="similarity">
    <text evidence="3">Belongs to the WWC family. KIBRA subfamily.</text>
</comment>
<evidence type="ECO:0000256" key="15">
    <source>
        <dbReference type="SAM" id="MobiDB-lite"/>
    </source>
</evidence>
<keyword evidence="8" id="KW-0677">Repeat</keyword>
<dbReference type="InterPro" id="IPR001202">
    <property type="entry name" value="WW_dom"/>
</dbReference>
<keyword evidence="6" id="KW-0963">Cytoplasm</keyword>
<evidence type="ECO:0000256" key="1">
    <source>
        <dbReference type="ARBA" id="ARBA00004221"/>
    </source>
</evidence>
<dbReference type="GeneID" id="136824745"/>
<dbReference type="GO" id="GO:0016477">
    <property type="term" value="P:cell migration"/>
    <property type="evidence" value="ECO:0007669"/>
    <property type="project" value="TreeGrafter"/>
</dbReference>
<protein>
    <recommendedName>
        <fullName evidence="4">Protein kibra</fullName>
    </recommendedName>
</protein>
<evidence type="ECO:0000256" key="11">
    <source>
        <dbReference type="ARBA" id="ARBA00023136"/>
    </source>
</evidence>
<feature type="region of interest" description="Disordered" evidence="15">
    <location>
        <begin position="418"/>
        <end position="445"/>
    </location>
</feature>
<dbReference type="GO" id="GO:0006355">
    <property type="term" value="P:regulation of DNA-templated transcription"/>
    <property type="evidence" value="ECO:0007669"/>
    <property type="project" value="TreeGrafter"/>
</dbReference>
<dbReference type="PANTHER" id="PTHR14791">
    <property type="entry name" value="BOMB/KIRA PROTEINS"/>
    <property type="match status" value="1"/>
</dbReference>
<dbReference type="PROSITE" id="PS01159">
    <property type="entry name" value="WW_DOMAIN_1"/>
    <property type="match status" value="1"/>
</dbReference>
<evidence type="ECO:0000256" key="9">
    <source>
        <dbReference type="ARBA" id="ARBA00023015"/>
    </source>
</evidence>
<dbReference type="Pfam" id="PF25802">
    <property type="entry name" value="WWC1"/>
    <property type="match status" value="1"/>
</dbReference>
<dbReference type="Proteomes" id="UP000594262">
    <property type="component" value="Unplaced"/>
</dbReference>
<evidence type="ECO:0000256" key="2">
    <source>
        <dbReference type="ARBA" id="ARBA00004496"/>
    </source>
</evidence>
<feature type="domain" description="WW" evidence="17">
    <location>
        <begin position="58"/>
        <end position="91"/>
    </location>
</feature>
<keyword evidence="7" id="KW-0597">Phosphoprotein</keyword>
<dbReference type="Pfam" id="PF00168">
    <property type="entry name" value="C2"/>
    <property type="match status" value="1"/>
</dbReference>
<evidence type="ECO:0000256" key="12">
    <source>
        <dbReference type="ARBA" id="ARBA00023163"/>
    </source>
</evidence>
<feature type="domain" description="C2" evidence="16">
    <location>
        <begin position="631"/>
        <end position="754"/>
    </location>
</feature>
<dbReference type="GO" id="GO:0019900">
    <property type="term" value="F:kinase binding"/>
    <property type="evidence" value="ECO:0007669"/>
    <property type="project" value="TreeGrafter"/>
</dbReference>
<comment type="subunit">
    <text evidence="14">Forms a complex with Mer and Ex. Interacts (via domain WW 1) with Ex (via RXPPXY motif). Interacts with Mer, Sav, Hpo and Wts.</text>
</comment>
<comment type="function">
    <text evidence="13">Regulator of the Hippo/SWH (Sav/Wts/Hpo) signaling pathway, a signaling pathway that plays a pivotal role in organ size control and tumor suppression by restricting proliferation and promoting apoptosis. The core of this pathway is composed of a kinase cascade wherein Hippo (Hpo), in complex with its regulatory protein Salvador (Sav), phosphorylates and activates Warts (Wts) in complex with its regulatory protein Mats, which in turn phosphorylates and inactivates the Yorkie (Yki) oncoprotein. Kibra acts synergistically along with Ex and Mer to regulate the Hippo signaling pathway.</text>
</comment>
<feature type="domain" description="WW" evidence="17">
    <location>
        <begin position="11"/>
        <end position="44"/>
    </location>
</feature>
<dbReference type="Gene3D" id="2.60.40.150">
    <property type="entry name" value="C2 domain"/>
    <property type="match status" value="1"/>
</dbReference>
<reference evidence="18" key="1">
    <citation type="submission" date="2021-01" db="UniProtKB">
        <authorList>
            <consortium name="EnsemblMetazoa"/>
        </authorList>
    </citation>
    <scope>IDENTIFICATION</scope>
</reference>
<dbReference type="SMART" id="SM00456">
    <property type="entry name" value="WW"/>
    <property type="match status" value="2"/>
</dbReference>
<evidence type="ECO:0000259" key="16">
    <source>
        <dbReference type="PROSITE" id="PS50004"/>
    </source>
</evidence>
<feature type="region of interest" description="Disordered" evidence="15">
    <location>
        <begin position="600"/>
        <end position="623"/>
    </location>
</feature>
<evidence type="ECO:0000256" key="8">
    <source>
        <dbReference type="ARBA" id="ARBA00022737"/>
    </source>
</evidence>
<keyword evidence="19" id="KW-1185">Reference proteome</keyword>
<keyword evidence="12" id="KW-0804">Transcription</keyword>
<dbReference type="SMART" id="SM00239">
    <property type="entry name" value="C2"/>
    <property type="match status" value="1"/>
</dbReference>
<evidence type="ECO:0000256" key="7">
    <source>
        <dbReference type="ARBA" id="ARBA00022553"/>
    </source>
</evidence>
<evidence type="ECO:0000256" key="13">
    <source>
        <dbReference type="ARBA" id="ARBA00024960"/>
    </source>
</evidence>
<dbReference type="EnsemblMetazoa" id="CLYHEMT020738.1">
    <property type="protein sequence ID" value="CLYHEMP020738.1"/>
    <property type="gene ID" value="CLYHEMG020738"/>
</dbReference>
<evidence type="ECO:0000256" key="6">
    <source>
        <dbReference type="ARBA" id="ARBA00022490"/>
    </source>
</evidence>
<dbReference type="PROSITE" id="PS50020">
    <property type="entry name" value="WW_DOMAIN_2"/>
    <property type="match status" value="2"/>
</dbReference>
<dbReference type="InterPro" id="IPR036020">
    <property type="entry name" value="WW_dom_sf"/>
</dbReference>
<evidence type="ECO:0000256" key="3">
    <source>
        <dbReference type="ARBA" id="ARBA00010585"/>
    </source>
</evidence>
<evidence type="ECO:0000256" key="14">
    <source>
        <dbReference type="ARBA" id="ARBA00025969"/>
    </source>
</evidence>
<dbReference type="AlphaFoldDB" id="A0A7M6DPP8"/>